<dbReference type="InterPro" id="IPR050903">
    <property type="entry name" value="Bact_Chemotaxis_MeTrfase"/>
</dbReference>
<gene>
    <name evidence="7" type="ORF">METZ01_LOCUS506031</name>
</gene>
<dbReference type="GO" id="GO:0008983">
    <property type="term" value="F:protein-glutamate O-methyltransferase activity"/>
    <property type="evidence" value="ECO:0007669"/>
    <property type="project" value="UniProtKB-EC"/>
</dbReference>
<sequence>MQSSVKKPTDEQYAKFKALVENQLGLDWSREKKYLLHGRLNTRLFELGINYDEYYELLIKDRSNREIELFYNFVTTNKTEFYREPAVFNWIRENIIPALREEIVNGLREKIRFWSAGCSTGEEAYSLSFETQALAGMLSDVSNGYKILATDINTQALVAANKGIYNQEDIKNLSHPILKKYFIHTPSSENMITTYMIKDFIKNL</sequence>
<dbReference type="Pfam" id="PF01739">
    <property type="entry name" value="CheR"/>
    <property type="match status" value="1"/>
</dbReference>
<keyword evidence="5" id="KW-0949">S-adenosyl-L-methionine</keyword>
<dbReference type="PANTHER" id="PTHR24422:SF19">
    <property type="entry name" value="CHEMOTAXIS PROTEIN METHYLTRANSFERASE"/>
    <property type="match status" value="1"/>
</dbReference>
<dbReference type="Gene3D" id="3.40.50.150">
    <property type="entry name" value="Vaccinia Virus protein VP39"/>
    <property type="match status" value="1"/>
</dbReference>
<evidence type="ECO:0000259" key="6">
    <source>
        <dbReference type="PROSITE" id="PS50123"/>
    </source>
</evidence>
<dbReference type="InterPro" id="IPR022642">
    <property type="entry name" value="CheR_C"/>
</dbReference>
<feature type="domain" description="CheR-type methyltransferase" evidence="6">
    <location>
        <begin position="9"/>
        <end position="204"/>
    </location>
</feature>
<keyword evidence="3" id="KW-0489">Methyltransferase</keyword>
<dbReference type="SMART" id="SM00138">
    <property type="entry name" value="MeTrc"/>
    <property type="match status" value="1"/>
</dbReference>
<feature type="non-terminal residue" evidence="7">
    <location>
        <position position="204"/>
    </location>
</feature>
<comment type="catalytic activity">
    <reaction evidence="1">
        <text>L-glutamyl-[protein] + S-adenosyl-L-methionine = [protein]-L-glutamate 5-O-methyl ester + S-adenosyl-L-homocysteine</text>
        <dbReference type="Rhea" id="RHEA:24452"/>
        <dbReference type="Rhea" id="RHEA-COMP:10208"/>
        <dbReference type="Rhea" id="RHEA-COMP:10311"/>
        <dbReference type="ChEBI" id="CHEBI:29973"/>
        <dbReference type="ChEBI" id="CHEBI:57856"/>
        <dbReference type="ChEBI" id="CHEBI:59789"/>
        <dbReference type="ChEBI" id="CHEBI:82795"/>
        <dbReference type="EC" id="2.1.1.80"/>
    </reaction>
</comment>
<dbReference type="InterPro" id="IPR022641">
    <property type="entry name" value="CheR_N"/>
</dbReference>
<evidence type="ECO:0000256" key="5">
    <source>
        <dbReference type="ARBA" id="ARBA00022691"/>
    </source>
</evidence>
<dbReference type="Gene3D" id="1.10.155.10">
    <property type="entry name" value="Chemotaxis receptor methyltransferase CheR, N-terminal domain"/>
    <property type="match status" value="1"/>
</dbReference>
<accession>A0A383E8L1</accession>
<dbReference type="SUPFAM" id="SSF47757">
    <property type="entry name" value="Chemotaxis receptor methyltransferase CheR, N-terminal domain"/>
    <property type="match status" value="1"/>
</dbReference>
<dbReference type="InterPro" id="IPR000780">
    <property type="entry name" value="CheR_MeTrfase"/>
</dbReference>
<dbReference type="Pfam" id="PF03705">
    <property type="entry name" value="CheR_N"/>
    <property type="match status" value="1"/>
</dbReference>
<evidence type="ECO:0000256" key="4">
    <source>
        <dbReference type="ARBA" id="ARBA00022679"/>
    </source>
</evidence>
<proteinExistence type="predicted"/>
<keyword evidence="4" id="KW-0808">Transferase</keyword>
<evidence type="ECO:0000256" key="3">
    <source>
        <dbReference type="ARBA" id="ARBA00022603"/>
    </source>
</evidence>
<dbReference type="InterPro" id="IPR036804">
    <property type="entry name" value="CheR_N_sf"/>
</dbReference>
<organism evidence="7">
    <name type="scientific">marine metagenome</name>
    <dbReference type="NCBI Taxonomy" id="408172"/>
    <lineage>
        <taxon>unclassified sequences</taxon>
        <taxon>metagenomes</taxon>
        <taxon>ecological metagenomes</taxon>
    </lineage>
</organism>
<name>A0A383E8L1_9ZZZZ</name>
<dbReference type="GO" id="GO:0032259">
    <property type="term" value="P:methylation"/>
    <property type="evidence" value="ECO:0007669"/>
    <property type="project" value="UniProtKB-KW"/>
</dbReference>
<reference evidence="7" key="1">
    <citation type="submission" date="2018-05" db="EMBL/GenBank/DDBJ databases">
        <authorList>
            <person name="Lanie J.A."/>
            <person name="Ng W.-L."/>
            <person name="Kazmierczak K.M."/>
            <person name="Andrzejewski T.M."/>
            <person name="Davidsen T.M."/>
            <person name="Wayne K.J."/>
            <person name="Tettelin H."/>
            <person name="Glass J.I."/>
            <person name="Rusch D."/>
            <person name="Podicherti R."/>
            <person name="Tsui H.-C.T."/>
            <person name="Winkler M.E."/>
        </authorList>
    </citation>
    <scope>NUCLEOTIDE SEQUENCE</scope>
</reference>
<dbReference type="PROSITE" id="PS50123">
    <property type="entry name" value="CHER"/>
    <property type="match status" value="1"/>
</dbReference>
<evidence type="ECO:0000256" key="2">
    <source>
        <dbReference type="ARBA" id="ARBA00012534"/>
    </source>
</evidence>
<evidence type="ECO:0000313" key="7">
    <source>
        <dbReference type="EMBL" id="SVE53177.1"/>
    </source>
</evidence>
<dbReference type="AlphaFoldDB" id="A0A383E8L1"/>
<dbReference type="SUPFAM" id="SSF53335">
    <property type="entry name" value="S-adenosyl-L-methionine-dependent methyltransferases"/>
    <property type="match status" value="1"/>
</dbReference>
<dbReference type="PRINTS" id="PR00996">
    <property type="entry name" value="CHERMTFRASE"/>
</dbReference>
<evidence type="ECO:0000256" key="1">
    <source>
        <dbReference type="ARBA" id="ARBA00001541"/>
    </source>
</evidence>
<dbReference type="EMBL" id="UINC01223824">
    <property type="protein sequence ID" value="SVE53177.1"/>
    <property type="molecule type" value="Genomic_DNA"/>
</dbReference>
<dbReference type="EC" id="2.1.1.80" evidence="2"/>
<dbReference type="InterPro" id="IPR029063">
    <property type="entry name" value="SAM-dependent_MTases_sf"/>
</dbReference>
<protein>
    <recommendedName>
        <fullName evidence="2">protein-glutamate O-methyltransferase</fullName>
        <ecNumber evidence="2">2.1.1.80</ecNumber>
    </recommendedName>
</protein>
<dbReference type="PANTHER" id="PTHR24422">
    <property type="entry name" value="CHEMOTAXIS PROTEIN METHYLTRANSFERASE"/>
    <property type="match status" value="1"/>
</dbReference>